<evidence type="ECO:0000313" key="7">
    <source>
        <dbReference type="Proteomes" id="UP000028582"/>
    </source>
</evidence>
<dbReference type="InterPro" id="IPR012337">
    <property type="entry name" value="RNaseH-like_sf"/>
</dbReference>
<sequence>MVASGDIMQLDHAACIAHQIHLILSTVLKKKKRPPEQGRESWKIAVEAEPDAECTEYEGDDELSEADREQKQTLRDDILEEMDTFVNTAVEDVEKDQLAEMRVIVQKFQIWAVFRKSPKAWNRLALLQTDKLRIPKKDVVNPVVDCPTRWNSCYNMLCRFISLEKPIGEFFFLCIYQHQIEFANMQNKLTRPKAADWLAIKYLVEILAPFASVSTMLDLPYAPLSSTGA</sequence>
<dbReference type="OrthoDB" id="101009at2759"/>
<dbReference type="SUPFAM" id="SSF53098">
    <property type="entry name" value="Ribonuclease H-like"/>
    <property type="match status" value="1"/>
</dbReference>
<keyword evidence="2" id="KW-0479">Metal-binding</keyword>
<dbReference type="Proteomes" id="UP000028582">
    <property type="component" value="Unassembled WGS sequence"/>
</dbReference>
<evidence type="ECO:0008006" key="8">
    <source>
        <dbReference type="Google" id="ProtNLM"/>
    </source>
</evidence>
<evidence type="ECO:0000256" key="4">
    <source>
        <dbReference type="ARBA" id="ARBA00022833"/>
    </source>
</evidence>
<reference evidence="6 7" key="1">
    <citation type="submission" date="2013-11" db="EMBL/GenBank/DDBJ databases">
        <title>The Genome Sequence of Phytophthora parasitica P1976.</title>
        <authorList>
            <consortium name="The Broad Institute Genomics Platform"/>
            <person name="Russ C."/>
            <person name="Tyler B."/>
            <person name="Panabieres F."/>
            <person name="Shan W."/>
            <person name="Tripathy S."/>
            <person name="Grunwald N."/>
            <person name="Machado M."/>
            <person name="Johnson C.S."/>
            <person name="Walker B."/>
            <person name="Young S."/>
            <person name="Zeng Q."/>
            <person name="Gargeya S."/>
            <person name="Fitzgerald M."/>
            <person name="Haas B."/>
            <person name="Abouelleil A."/>
            <person name="Allen A.W."/>
            <person name="Alvarado L."/>
            <person name="Arachchi H.M."/>
            <person name="Berlin A.M."/>
            <person name="Chapman S.B."/>
            <person name="Gainer-Dewar J."/>
            <person name="Goldberg J."/>
            <person name="Griggs A."/>
            <person name="Gujja S."/>
            <person name="Hansen M."/>
            <person name="Howarth C."/>
            <person name="Imamovic A."/>
            <person name="Ireland A."/>
            <person name="Larimer J."/>
            <person name="McCowan C."/>
            <person name="Murphy C."/>
            <person name="Pearson M."/>
            <person name="Poon T.W."/>
            <person name="Priest M."/>
            <person name="Roberts A."/>
            <person name="Saif S."/>
            <person name="Shea T."/>
            <person name="Sisk P."/>
            <person name="Sykes S."/>
            <person name="Wortman J."/>
            <person name="Nusbaum C."/>
            <person name="Birren B."/>
        </authorList>
    </citation>
    <scope>NUCLEOTIDE SEQUENCE [LARGE SCALE GENOMIC DNA]</scope>
    <source>
        <strain evidence="6 7">P1976</strain>
    </source>
</reference>
<accession>A0A080Z7F7</accession>
<evidence type="ECO:0000256" key="1">
    <source>
        <dbReference type="ARBA" id="ARBA00004123"/>
    </source>
</evidence>
<evidence type="ECO:0000256" key="5">
    <source>
        <dbReference type="ARBA" id="ARBA00023242"/>
    </source>
</evidence>
<comment type="caution">
    <text evidence="6">The sequence shown here is derived from an EMBL/GenBank/DDBJ whole genome shotgun (WGS) entry which is preliminary data.</text>
</comment>
<evidence type="ECO:0000256" key="3">
    <source>
        <dbReference type="ARBA" id="ARBA00022771"/>
    </source>
</evidence>
<dbReference type="PANTHER" id="PTHR46481">
    <property type="entry name" value="ZINC FINGER BED DOMAIN-CONTAINING PROTEIN 4"/>
    <property type="match status" value="1"/>
</dbReference>
<dbReference type="GO" id="GO:0008270">
    <property type="term" value="F:zinc ion binding"/>
    <property type="evidence" value="ECO:0007669"/>
    <property type="project" value="UniProtKB-KW"/>
</dbReference>
<gene>
    <name evidence="6" type="ORF">F444_19522</name>
</gene>
<name>A0A080Z7F7_PHYNI</name>
<organism evidence="6 7">
    <name type="scientific">Phytophthora nicotianae P1976</name>
    <dbReference type="NCBI Taxonomy" id="1317066"/>
    <lineage>
        <taxon>Eukaryota</taxon>
        <taxon>Sar</taxon>
        <taxon>Stramenopiles</taxon>
        <taxon>Oomycota</taxon>
        <taxon>Peronosporomycetes</taxon>
        <taxon>Peronosporales</taxon>
        <taxon>Peronosporaceae</taxon>
        <taxon>Phytophthora</taxon>
    </lineage>
</organism>
<keyword evidence="5" id="KW-0539">Nucleus</keyword>
<dbReference type="AlphaFoldDB" id="A0A080Z7F7"/>
<dbReference type="PANTHER" id="PTHR46481:SF10">
    <property type="entry name" value="ZINC FINGER BED DOMAIN-CONTAINING PROTEIN 39"/>
    <property type="match status" value="1"/>
</dbReference>
<protein>
    <recommendedName>
        <fullName evidence="8">HAT C-terminal dimerisation domain-containing protein</fullName>
    </recommendedName>
</protein>
<keyword evidence="3" id="KW-0863">Zinc-finger</keyword>
<dbReference type="EMBL" id="ANJA01003568">
    <property type="protein sequence ID" value="ETO62568.1"/>
    <property type="molecule type" value="Genomic_DNA"/>
</dbReference>
<dbReference type="InterPro" id="IPR052035">
    <property type="entry name" value="ZnF_BED_domain_contain"/>
</dbReference>
<proteinExistence type="predicted"/>
<comment type="subcellular location">
    <subcellularLocation>
        <location evidence="1">Nucleus</location>
    </subcellularLocation>
</comment>
<evidence type="ECO:0000256" key="2">
    <source>
        <dbReference type="ARBA" id="ARBA00022723"/>
    </source>
</evidence>
<keyword evidence="4" id="KW-0862">Zinc</keyword>
<dbReference type="GO" id="GO:0005634">
    <property type="term" value="C:nucleus"/>
    <property type="evidence" value="ECO:0007669"/>
    <property type="project" value="UniProtKB-SubCell"/>
</dbReference>
<evidence type="ECO:0000313" key="6">
    <source>
        <dbReference type="EMBL" id="ETO62568.1"/>
    </source>
</evidence>